<dbReference type="EMBL" id="MU004295">
    <property type="protein sequence ID" value="KAF2661116.1"/>
    <property type="molecule type" value="Genomic_DNA"/>
</dbReference>
<dbReference type="GO" id="GO:0070008">
    <property type="term" value="F:serine-type exopeptidase activity"/>
    <property type="evidence" value="ECO:0007669"/>
    <property type="project" value="InterPro"/>
</dbReference>
<keyword evidence="3 8" id="KW-0732">Signal</keyword>
<evidence type="ECO:0000256" key="7">
    <source>
        <dbReference type="SAM" id="Phobius"/>
    </source>
</evidence>
<keyword evidence="2" id="KW-0645">Protease</keyword>
<dbReference type="Pfam" id="PF05577">
    <property type="entry name" value="Peptidase_S28"/>
    <property type="match status" value="1"/>
</dbReference>
<dbReference type="InterPro" id="IPR042269">
    <property type="entry name" value="Ser_carbopepase_S28_SKS"/>
</dbReference>
<dbReference type="PANTHER" id="PTHR11010:SF38">
    <property type="entry name" value="LYSOSOMAL PRO-X CARBOXYPEPTIDASE"/>
    <property type="match status" value="1"/>
</dbReference>
<proteinExistence type="inferred from homology"/>
<evidence type="ECO:0000256" key="1">
    <source>
        <dbReference type="ARBA" id="ARBA00011079"/>
    </source>
</evidence>
<evidence type="ECO:0000256" key="5">
    <source>
        <dbReference type="ARBA" id="ARBA00023180"/>
    </source>
</evidence>
<keyword evidence="7" id="KW-0472">Membrane</keyword>
<organism evidence="9 10">
    <name type="scientific">Lophiostoma macrostomum CBS 122681</name>
    <dbReference type="NCBI Taxonomy" id="1314788"/>
    <lineage>
        <taxon>Eukaryota</taxon>
        <taxon>Fungi</taxon>
        <taxon>Dikarya</taxon>
        <taxon>Ascomycota</taxon>
        <taxon>Pezizomycotina</taxon>
        <taxon>Dothideomycetes</taxon>
        <taxon>Pleosporomycetidae</taxon>
        <taxon>Pleosporales</taxon>
        <taxon>Lophiostomataceae</taxon>
        <taxon>Lophiostoma</taxon>
    </lineage>
</organism>
<feature type="region of interest" description="Disordered" evidence="6">
    <location>
        <begin position="560"/>
        <end position="591"/>
    </location>
</feature>
<dbReference type="GO" id="GO:0008239">
    <property type="term" value="F:dipeptidyl-peptidase activity"/>
    <property type="evidence" value="ECO:0007669"/>
    <property type="project" value="TreeGrafter"/>
</dbReference>
<feature type="chain" id="PRO_5025669133" description="Peptidase S28" evidence="8">
    <location>
        <begin position="22"/>
        <end position="607"/>
    </location>
</feature>
<dbReference type="Gene3D" id="3.40.50.1820">
    <property type="entry name" value="alpha/beta hydrolase"/>
    <property type="match status" value="1"/>
</dbReference>
<evidence type="ECO:0000313" key="9">
    <source>
        <dbReference type="EMBL" id="KAF2661116.1"/>
    </source>
</evidence>
<keyword evidence="7" id="KW-0812">Transmembrane</keyword>
<feature type="transmembrane region" description="Helical" evidence="7">
    <location>
        <begin position="525"/>
        <end position="547"/>
    </location>
</feature>
<keyword evidence="7" id="KW-1133">Transmembrane helix</keyword>
<keyword evidence="10" id="KW-1185">Reference proteome</keyword>
<feature type="signal peptide" evidence="8">
    <location>
        <begin position="1"/>
        <end position="21"/>
    </location>
</feature>
<evidence type="ECO:0000256" key="4">
    <source>
        <dbReference type="ARBA" id="ARBA00022801"/>
    </source>
</evidence>
<evidence type="ECO:0000256" key="2">
    <source>
        <dbReference type="ARBA" id="ARBA00022670"/>
    </source>
</evidence>
<evidence type="ECO:0000313" key="10">
    <source>
        <dbReference type="Proteomes" id="UP000799324"/>
    </source>
</evidence>
<dbReference type="PANTHER" id="PTHR11010">
    <property type="entry name" value="PROTEASE S28 PRO-X CARBOXYPEPTIDASE-RELATED"/>
    <property type="match status" value="1"/>
</dbReference>
<reference evidence="9" key="1">
    <citation type="journal article" date="2020" name="Stud. Mycol.">
        <title>101 Dothideomycetes genomes: a test case for predicting lifestyles and emergence of pathogens.</title>
        <authorList>
            <person name="Haridas S."/>
            <person name="Albert R."/>
            <person name="Binder M."/>
            <person name="Bloem J."/>
            <person name="Labutti K."/>
            <person name="Salamov A."/>
            <person name="Andreopoulos B."/>
            <person name="Baker S."/>
            <person name="Barry K."/>
            <person name="Bills G."/>
            <person name="Bluhm B."/>
            <person name="Cannon C."/>
            <person name="Castanera R."/>
            <person name="Culley D."/>
            <person name="Daum C."/>
            <person name="Ezra D."/>
            <person name="Gonzalez J."/>
            <person name="Henrissat B."/>
            <person name="Kuo A."/>
            <person name="Liang C."/>
            <person name="Lipzen A."/>
            <person name="Lutzoni F."/>
            <person name="Magnuson J."/>
            <person name="Mondo S."/>
            <person name="Nolan M."/>
            <person name="Ohm R."/>
            <person name="Pangilinan J."/>
            <person name="Park H.-J."/>
            <person name="Ramirez L."/>
            <person name="Alfaro M."/>
            <person name="Sun H."/>
            <person name="Tritt A."/>
            <person name="Yoshinaga Y."/>
            <person name="Zwiers L.-H."/>
            <person name="Turgeon B."/>
            <person name="Goodwin S."/>
            <person name="Spatafora J."/>
            <person name="Crous P."/>
            <person name="Grigoriev I."/>
        </authorList>
    </citation>
    <scope>NUCLEOTIDE SEQUENCE</scope>
    <source>
        <strain evidence="9">CBS 122681</strain>
    </source>
</reference>
<evidence type="ECO:0000256" key="6">
    <source>
        <dbReference type="SAM" id="MobiDB-lite"/>
    </source>
</evidence>
<keyword evidence="4" id="KW-0378">Hydrolase</keyword>
<evidence type="ECO:0000256" key="3">
    <source>
        <dbReference type="ARBA" id="ARBA00022729"/>
    </source>
</evidence>
<feature type="compositionally biased region" description="Basic and acidic residues" evidence="6">
    <location>
        <begin position="580"/>
        <end position="591"/>
    </location>
</feature>
<dbReference type="SUPFAM" id="SSF53474">
    <property type="entry name" value="alpha/beta-Hydrolases"/>
    <property type="match status" value="1"/>
</dbReference>
<keyword evidence="5" id="KW-0325">Glycoprotein</keyword>
<comment type="similarity">
    <text evidence="1">Belongs to the peptidase S28 family.</text>
</comment>
<accession>A0A6A6TNR7</accession>
<protein>
    <recommendedName>
        <fullName evidence="11">Peptidase S28</fullName>
    </recommendedName>
</protein>
<feature type="compositionally biased region" description="Acidic residues" evidence="6">
    <location>
        <begin position="506"/>
        <end position="516"/>
    </location>
</feature>
<feature type="compositionally biased region" description="Basic and acidic residues" evidence="6">
    <location>
        <begin position="494"/>
        <end position="505"/>
    </location>
</feature>
<dbReference type="InterPro" id="IPR029058">
    <property type="entry name" value="AB_hydrolase_fold"/>
</dbReference>
<evidence type="ECO:0000256" key="8">
    <source>
        <dbReference type="SAM" id="SignalP"/>
    </source>
</evidence>
<name>A0A6A6TNR7_9PLEO</name>
<dbReference type="AlphaFoldDB" id="A0A6A6TNR7"/>
<feature type="compositionally biased region" description="Polar residues" evidence="6">
    <location>
        <begin position="560"/>
        <end position="569"/>
    </location>
</feature>
<sequence length="607" mass="66588">MSFLSPARTAVWWSFLSSVLSQTISGPFSDPLIKSDYPFYNITQPLYHDGSGTGSFNQRFQLVTDFYKPGGPILFTIGPEDHIPAVDNSHFYDMAKELGGAAAVLEHRFFGTSLPDGFDGSVQWYAPLTLDNVMKDATTFIKYAKSNMSCGADSKVFIWGGSYGANLAISMRVKHPEVFDGAFASGAATESFGPSPDGKAKFGTAMQLSNIYYDESIEAASKVQAAMLQFASCVAGQNCSEALPGLNFCGTTPNATEFAKLYAVASANYRFIPEFNYPIAAAYSWSYPFQHLINATLNATSAGESIRIPLAMVNAQKDLSQCVNWNSTNIMSGSGINVPVSESWDYLTCQYFPTQNIAFPSGSILPTYAATGPIPTCPQKRFESAIYNQSNEKWQEYLSTDTPTLDKTTRLVIFQSGYDRVAGIGMPRLTLSEGREHSRVIFTAGLAHTSDSLPERTVPRGVQQELDIVRDTQLEILKSWLHTVNATTAFDAPTHSELERRRGGDANDDNDDDDDDGNHKSRKTAIIVGSVVGGIFTVGAISFWVWFCCCLSRRHKAHQQLQNTPSRSGPSLVMQGRGWPKGEENGAGEELLRDPEYPRYEAYRGQA</sequence>
<dbReference type="Proteomes" id="UP000799324">
    <property type="component" value="Unassembled WGS sequence"/>
</dbReference>
<dbReference type="GO" id="GO:0006508">
    <property type="term" value="P:proteolysis"/>
    <property type="evidence" value="ECO:0007669"/>
    <property type="project" value="UniProtKB-KW"/>
</dbReference>
<dbReference type="Gene3D" id="1.20.120.980">
    <property type="entry name" value="Serine carboxypeptidase S28, SKS domain"/>
    <property type="match status" value="1"/>
</dbReference>
<dbReference type="InterPro" id="IPR008758">
    <property type="entry name" value="Peptidase_S28"/>
</dbReference>
<gene>
    <name evidence="9" type="ORF">K491DRAFT_477184</name>
</gene>
<feature type="region of interest" description="Disordered" evidence="6">
    <location>
        <begin position="492"/>
        <end position="520"/>
    </location>
</feature>
<evidence type="ECO:0008006" key="11">
    <source>
        <dbReference type="Google" id="ProtNLM"/>
    </source>
</evidence>
<dbReference type="OrthoDB" id="1735038at2759"/>